<dbReference type="EMBL" id="BARS01039284">
    <property type="protein sequence ID" value="GAG17183.1"/>
    <property type="molecule type" value="Genomic_DNA"/>
</dbReference>
<protein>
    <submittedName>
        <fullName evidence="1">Uncharacterized protein</fullName>
    </submittedName>
</protein>
<name>X0VXM0_9ZZZZ</name>
<proteinExistence type="predicted"/>
<accession>X0VXM0</accession>
<organism evidence="1">
    <name type="scientific">marine sediment metagenome</name>
    <dbReference type="NCBI Taxonomy" id="412755"/>
    <lineage>
        <taxon>unclassified sequences</taxon>
        <taxon>metagenomes</taxon>
        <taxon>ecological metagenomes</taxon>
    </lineage>
</organism>
<comment type="caution">
    <text evidence="1">The sequence shown here is derived from an EMBL/GenBank/DDBJ whole genome shotgun (WGS) entry which is preliminary data.</text>
</comment>
<reference evidence="1" key="1">
    <citation type="journal article" date="2014" name="Front. Microbiol.">
        <title>High frequency of phylogenetically diverse reductive dehalogenase-homologous genes in deep subseafloor sedimentary metagenomes.</title>
        <authorList>
            <person name="Kawai M."/>
            <person name="Futagami T."/>
            <person name="Toyoda A."/>
            <person name="Takaki Y."/>
            <person name="Nishi S."/>
            <person name="Hori S."/>
            <person name="Arai W."/>
            <person name="Tsubouchi T."/>
            <person name="Morono Y."/>
            <person name="Uchiyama I."/>
            <person name="Ito T."/>
            <person name="Fujiyama A."/>
            <person name="Inagaki F."/>
            <person name="Takami H."/>
        </authorList>
    </citation>
    <scope>NUCLEOTIDE SEQUENCE</scope>
    <source>
        <strain evidence="1">Expedition CK06-06</strain>
    </source>
</reference>
<dbReference type="AlphaFoldDB" id="X0VXM0"/>
<evidence type="ECO:0000313" key="1">
    <source>
        <dbReference type="EMBL" id="GAG17183.1"/>
    </source>
</evidence>
<feature type="non-terminal residue" evidence="1">
    <location>
        <position position="1"/>
    </location>
</feature>
<gene>
    <name evidence="1" type="ORF">S01H1_60004</name>
</gene>
<sequence>QRIKEENIKASNIELSELNKLEKLLDKKKK</sequence>